<gene>
    <name evidence="1" type="ORF">GHI93_00070</name>
</gene>
<keyword evidence="2" id="KW-1185">Reference proteome</keyword>
<evidence type="ECO:0000313" key="2">
    <source>
        <dbReference type="Proteomes" id="UP000439550"/>
    </source>
</evidence>
<name>A0A7X2D0S2_9LACT</name>
<dbReference type="RefSeq" id="WP_153494470.1">
    <property type="nucleotide sequence ID" value="NZ_CBCRWP010000001.1"/>
</dbReference>
<dbReference type="AlphaFoldDB" id="A0A7X2D0S2"/>
<accession>A0A7X2D0S2</accession>
<sequence length="71" mass="7554">MNQDFLNENKGNLQRNMITLIEDEELVLTDEDPTGASTPIISAISATVASATAVSALFGITTACSKSCWHP</sequence>
<comment type="caution">
    <text evidence="1">The sequence shown here is derived from an EMBL/GenBank/DDBJ whole genome shotgun (WGS) entry which is preliminary data.</text>
</comment>
<dbReference type="EMBL" id="WITJ01000001">
    <property type="protein sequence ID" value="MQW38350.1"/>
    <property type="molecule type" value="Genomic_DNA"/>
</dbReference>
<protein>
    <submittedName>
        <fullName evidence="1">Uncharacterized protein</fullName>
    </submittedName>
</protein>
<reference evidence="1 2" key="1">
    <citation type="submission" date="2019-10" db="EMBL/GenBank/DDBJ databases">
        <authorList>
            <person name="Dong K."/>
        </authorList>
    </citation>
    <scope>NUCLEOTIDE SEQUENCE [LARGE SCALE GENOMIC DNA]</scope>
    <source>
        <strain evidence="1 2">DSM 28960</strain>
    </source>
</reference>
<proteinExistence type="predicted"/>
<organism evidence="1 2">
    <name type="scientific">Lactococcus hircilactis</name>
    <dbReference type="NCBI Taxonomy" id="1494462"/>
    <lineage>
        <taxon>Bacteria</taxon>
        <taxon>Bacillati</taxon>
        <taxon>Bacillota</taxon>
        <taxon>Bacilli</taxon>
        <taxon>Lactobacillales</taxon>
        <taxon>Streptococcaceae</taxon>
        <taxon>Lactococcus</taxon>
    </lineage>
</organism>
<dbReference type="Proteomes" id="UP000439550">
    <property type="component" value="Unassembled WGS sequence"/>
</dbReference>
<evidence type="ECO:0000313" key="1">
    <source>
        <dbReference type="EMBL" id="MQW38350.1"/>
    </source>
</evidence>